<reference evidence="1" key="1">
    <citation type="submission" date="2020-02" db="EMBL/GenBank/DDBJ databases">
        <authorList>
            <person name="Meier V. D."/>
        </authorList>
    </citation>
    <scope>NUCLEOTIDE SEQUENCE</scope>
    <source>
        <strain evidence="1">AVDCRST_MAG89</strain>
    </source>
</reference>
<name>A0A6J4KPF7_9BACT</name>
<protein>
    <submittedName>
        <fullName evidence="1">Uncharacterized protein</fullName>
    </submittedName>
</protein>
<evidence type="ECO:0000313" key="1">
    <source>
        <dbReference type="EMBL" id="CAA9311784.1"/>
    </source>
</evidence>
<dbReference type="AlphaFoldDB" id="A0A6J4KPF7"/>
<proteinExistence type="predicted"/>
<organism evidence="1">
    <name type="scientific">uncultured Gemmatimonadota bacterium</name>
    <dbReference type="NCBI Taxonomy" id="203437"/>
    <lineage>
        <taxon>Bacteria</taxon>
        <taxon>Pseudomonadati</taxon>
        <taxon>Gemmatimonadota</taxon>
        <taxon>environmental samples</taxon>
    </lineage>
</organism>
<feature type="non-terminal residue" evidence="1">
    <location>
        <position position="1"/>
    </location>
</feature>
<gene>
    <name evidence="1" type="ORF">AVDCRST_MAG89-1165</name>
</gene>
<sequence length="70" mass="7618">LCPHTAANGEHGGTWLHLSIIDGEHTQVPAARVVRMHTQGVERETLSDDECELRGLNAQRGDPGHHFGQA</sequence>
<accession>A0A6J4KPF7</accession>
<dbReference type="EMBL" id="CADCTV010000258">
    <property type="protein sequence ID" value="CAA9311784.1"/>
    <property type="molecule type" value="Genomic_DNA"/>
</dbReference>